<dbReference type="OrthoDB" id="2112831at2"/>
<dbReference type="InterPro" id="IPR045527">
    <property type="entry name" value="DUF6470"/>
</dbReference>
<dbReference type="Proteomes" id="UP000204391">
    <property type="component" value="Chromosome"/>
</dbReference>
<reference evidence="1 2" key="1">
    <citation type="journal article" date="2003" name="Int. J. Syst. Evol. Microbiol.">
        <title>Virgibacillus carmonensis sp. nov., Virgibacillus necropolis sp. nov. and Virgibacillus picturae sp. nov., three novel species isolated from deteriorated mural paintings, transfer of the species of the genus salibacillus to Virgibacillus, as Virgibacillus marismortui comb. nov. and Virgibacillus salexigens comb. nov., and emended description of the genus Virgibacillus.</title>
        <authorList>
            <person name="Heyrman J."/>
            <person name="Logan N.A."/>
            <person name="Busse H.J."/>
            <person name="Balcaen A."/>
            <person name="Lebbe L."/>
            <person name="Rodriguez-Diaz M."/>
            <person name="Swings J."/>
            <person name="De Vos P."/>
        </authorList>
    </citation>
    <scope>NUCLEOTIDE SEQUENCE [LARGE SCALE GENOMIC DNA]</scope>
    <source>
        <strain evidence="1 2">LMG 19488</strain>
    </source>
</reference>
<evidence type="ECO:0000313" key="1">
    <source>
        <dbReference type="EMBL" id="ASN04727.1"/>
    </source>
</evidence>
<name>A0A221MAS1_9BACI</name>
<keyword evidence="2" id="KW-1185">Reference proteome</keyword>
<dbReference type="RefSeq" id="WP_089531578.1">
    <property type="nucleotide sequence ID" value="NZ_CP022437.1"/>
</dbReference>
<accession>A0A221MAS1</accession>
<protein>
    <submittedName>
        <fullName evidence="1">Uncharacterized protein</fullName>
    </submittedName>
</protein>
<dbReference type="EMBL" id="CP022437">
    <property type="protein sequence ID" value="ASN04727.1"/>
    <property type="molecule type" value="Genomic_DNA"/>
</dbReference>
<sequence>MQLPQIRMQSQMAHISIQQTSGKQTIQQSEATLSIQQPKAEIKIQTTPSKLQIDQKKAWEDMNLLHVFKRIEKFANEGLQGANKGTARRVQQGDALMRIENKGNPIASQAIQNSFDQMKQLGIKFIPSASAVKINYQPSDVTVDVQTNKPIIQAEENQPVHTYLPRSVEIGMKNYQSLEIDFENLFFT</sequence>
<dbReference type="KEGG" id="vne:CFK40_06715"/>
<organism evidence="1 2">
    <name type="scientific">Virgibacillus necropolis</name>
    <dbReference type="NCBI Taxonomy" id="163877"/>
    <lineage>
        <taxon>Bacteria</taxon>
        <taxon>Bacillati</taxon>
        <taxon>Bacillota</taxon>
        <taxon>Bacilli</taxon>
        <taxon>Bacillales</taxon>
        <taxon>Bacillaceae</taxon>
        <taxon>Virgibacillus</taxon>
    </lineage>
</organism>
<gene>
    <name evidence="1" type="ORF">CFK40_06715</name>
</gene>
<dbReference type="Pfam" id="PF20074">
    <property type="entry name" value="DUF6470"/>
    <property type="match status" value="1"/>
</dbReference>
<evidence type="ECO:0000313" key="2">
    <source>
        <dbReference type="Proteomes" id="UP000204391"/>
    </source>
</evidence>
<proteinExistence type="predicted"/>
<dbReference type="AlphaFoldDB" id="A0A221MAS1"/>